<feature type="transmembrane region" description="Helical" evidence="6">
    <location>
        <begin position="452"/>
        <end position="472"/>
    </location>
</feature>
<evidence type="ECO:0000259" key="7">
    <source>
        <dbReference type="Pfam" id="PF03553"/>
    </source>
</evidence>
<evidence type="ECO:0000256" key="5">
    <source>
        <dbReference type="ARBA" id="ARBA00023136"/>
    </source>
</evidence>
<proteinExistence type="predicted"/>
<keyword evidence="3 6" id="KW-0812">Transmembrane</keyword>
<feature type="transmembrane region" description="Helical" evidence="6">
    <location>
        <begin position="322"/>
        <end position="343"/>
    </location>
</feature>
<feature type="transmembrane region" description="Helical" evidence="6">
    <location>
        <begin position="391"/>
        <end position="417"/>
    </location>
</feature>
<accession>A0A381QIQ7</accession>
<evidence type="ECO:0000256" key="1">
    <source>
        <dbReference type="ARBA" id="ARBA00004651"/>
    </source>
</evidence>
<dbReference type="EMBL" id="UINC01001370">
    <property type="protein sequence ID" value="SUZ78850.1"/>
    <property type="molecule type" value="Genomic_DNA"/>
</dbReference>
<dbReference type="GO" id="GO:0005886">
    <property type="term" value="C:plasma membrane"/>
    <property type="evidence" value="ECO:0007669"/>
    <property type="project" value="UniProtKB-SubCell"/>
</dbReference>
<evidence type="ECO:0000256" key="3">
    <source>
        <dbReference type="ARBA" id="ARBA00022692"/>
    </source>
</evidence>
<dbReference type="Pfam" id="PF03553">
    <property type="entry name" value="Na_H_antiporter"/>
    <property type="match status" value="1"/>
</dbReference>
<sequence length="473" mass="50557">MTYDPNWYSILPPILAIILAIKTKQVLPSLFAGIWIGFTLLSNFNPITGIAKSLDGIINVFSDPDDAKVLIFTLLIGALITTIEKSGGVKAFVHYLESRRWVHTGLRAQLLAWMTGIIIFIESNITLLVAGSVSRPLFDRYLISREKLAYLIDATSAPVCSMIPLNAWGAVIIGIVASSDIENPLETFITSIPYNLYAMTAIILSGVVVWKNINIGPMKAAERRTQDGLIHWEGSSPIVDKNVEELLEKAPSESGSSPAYMILPIITMTLSMPAGLYITGDGDLIKGSGSTAILWSISAALFVCWLMLLVNKKASVNRIMQLFMEGAGNLLPIAAILLLALTLGDVAKLLGTGPYIAGIAQASVPVVLLAPLIFFCSAFIAFSVGSSWGTFAIMIPIAIPIAVTLNLPIPLFLGAAISGGIFGDHASPISDTTVVASMASSTDHIEHVRTQLPYALIAGVIATIGFLVLSFFI</sequence>
<evidence type="ECO:0000313" key="8">
    <source>
        <dbReference type="EMBL" id="SUZ78850.1"/>
    </source>
</evidence>
<dbReference type="AlphaFoldDB" id="A0A381QIQ7"/>
<keyword evidence="4 6" id="KW-1133">Transmembrane helix</keyword>
<keyword evidence="5 6" id="KW-0472">Membrane</keyword>
<evidence type="ECO:0000256" key="2">
    <source>
        <dbReference type="ARBA" id="ARBA00022475"/>
    </source>
</evidence>
<dbReference type="InterPro" id="IPR018461">
    <property type="entry name" value="Na/H_Antiport_NhaC-like_C"/>
</dbReference>
<evidence type="ECO:0000256" key="6">
    <source>
        <dbReference type="SAM" id="Phobius"/>
    </source>
</evidence>
<keyword evidence="2" id="KW-1003">Cell membrane</keyword>
<feature type="transmembrane region" description="Helical" evidence="6">
    <location>
        <begin position="30"/>
        <end position="51"/>
    </location>
</feature>
<dbReference type="PANTHER" id="PTHR43478">
    <property type="entry name" value="NA+/H+ ANTIPORTER-RELATED"/>
    <property type="match status" value="1"/>
</dbReference>
<protein>
    <recommendedName>
        <fullName evidence="7">Na+/H+ antiporter NhaC-like C-terminal domain-containing protein</fullName>
    </recommendedName>
</protein>
<dbReference type="PANTHER" id="PTHR43478:SF1">
    <property type="entry name" value="NA+_H+ ANTIPORTER NHAC-LIKE C-TERMINAL DOMAIN-CONTAINING PROTEIN"/>
    <property type="match status" value="1"/>
</dbReference>
<feature type="transmembrane region" description="Helical" evidence="6">
    <location>
        <begin position="292"/>
        <end position="310"/>
    </location>
</feature>
<gene>
    <name evidence="8" type="ORF">METZ01_LOCUS31704</name>
</gene>
<feature type="transmembrane region" description="Helical" evidence="6">
    <location>
        <begin position="259"/>
        <end position="280"/>
    </location>
</feature>
<name>A0A381QIQ7_9ZZZZ</name>
<feature type="transmembrane region" description="Helical" evidence="6">
    <location>
        <begin position="196"/>
        <end position="213"/>
    </location>
</feature>
<feature type="domain" description="Na+/H+ antiporter NhaC-like C-terminal" evidence="7">
    <location>
        <begin position="183"/>
        <end position="470"/>
    </location>
</feature>
<comment type="subcellular location">
    <subcellularLocation>
        <location evidence="1">Cell membrane</location>
        <topology evidence="1">Multi-pass membrane protein</topology>
    </subcellularLocation>
</comment>
<evidence type="ECO:0000256" key="4">
    <source>
        <dbReference type="ARBA" id="ARBA00022989"/>
    </source>
</evidence>
<organism evidence="8">
    <name type="scientific">marine metagenome</name>
    <dbReference type="NCBI Taxonomy" id="408172"/>
    <lineage>
        <taxon>unclassified sequences</taxon>
        <taxon>metagenomes</taxon>
        <taxon>ecological metagenomes</taxon>
    </lineage>
</organism>
<feature type="transmembrane region" description="Helical" evidence="6">
    <location>
        <begin position="355"/>
        <end position="384"/>
    </location>
</feature>
<feature type="transmembrane region" description="Helical" evidence="6">
    <location>
        <begin position="110"/>
        <end position="130"/>
    </location>
</feature>
<reference evidence="8" key="1">
    <citation type="submission" date="2018-05" db="EMBL/GenBank/DDBJ databases">
        <authorList>
            <person name="Lanie J.A."/>
            <person name="Ng W.-L."/>
            <person name="Kazmierczak K.M."/>
            <person name="Andrzejewski T.M."/>
            <person name="Davidsen T.M."/>
            <person name="Wayne K.J."/>
            <person name="Tettelin H."/>
            <person name="Glass J.I."/>
            <person name="Rusch D."/>
            <person name="Podicherti R."/>
            <person name="Tsui H.-C.T."/>
            <person name="Winkler M.E."/>
        </authorList>
    </citation>
    <scope>NUCLEOTIDE SEQUENCE</scope>
</reference>